<dbReference type="InterPro" id="IPR003331">
    <property type="entry name" value="UDP_GlcNAc_Epimerase_2_dom"/>
</dbReference>
<dbReference type="Pfam" id="PF02350">
    <property type="entry name" value="Epimerase_2"/>
    <property type="match status" value="1"/>
</dbReference>
<accession>A0A7Y0UTX0</accession>
<dbReference type="NCBIfam" id="TIGR00236">
    <property type="entry name" value="wecB"/>
    <property type="match status" value="1"/>
</dbReference>
<evidence type="ECO:0000313" key="11">
    <source>
        <dbReference type="Proteomes" id="UP000575397"/>
    </source>
</evidence>
<dbReference type="Proteomes" id="UP000255284">
    <property type="component" value="Unassembled WGS sequence"/>
</dbReference>
<keyword evidence="1 4" id="KW-0413">Isomerase</keyword>
<dbReference type="EMBL" id="JABCUV010000001">
    <property type="protein sequence ID" value="NMW92526.1"/>
    <property type="molecule type" value="Genomic_DNA"/>
</dbReference>
<comment type="caution">
    <text evidence="8">The sequence shown here is derived from an EMBL/GenBank/DDBJ whole genome shotgun (WGS) entry which is preliminary data.</text>
</comment>
<dbReference type="CDD" id="cd03786">
    <property type="entry name" value="GTB_UDP-GlcNAc_2-Epimerase"/>
    <property type="match status" value="1"/>
</dbReference>
<dbReference type="RefSeq" id="WP_004016623.1">
    <property type="nucleotide sequence ID" value="NZ_CAMUNX010000012.1"/>
</dbReference>
<dbReference type="SUPFAM" id="SSF53756">
    <property type="entry name" value="UDP-Glycosyltransferase/glycogen phosphorylase"/>
    <property type="match status" value="1"/>
</dbReference>
<name>A0A7Y0UTX0_9ACTO</name>
<dbReference type="PANTHER" id="PTHR43174">
    <property type="entry name" value="UDP-N-ACETYLGLUCOSAMINE 2-EPIMERASE"/>
    <property type="match status" value="1"/>
</dbReference>
<evidence type="ECO:0000313" key="10">
    <source>
        <dbReference type="Proteomes" id="UP000255284"/>
    </source>
</evidence>
<dbReference type="GO" id="GO:0008761">
    <property type="term" value="F:UDP-N-acetylglucosamine 2-epimerase activity"/>
    <property type="evidence" value="ECO:0007669"/>
    <property type="project" value="UniProtKB-EC"/>
</dbReference>
<dbReference type="EMBL" id="UGGQ01000006">
    <property type="protein sequence ID" value="STO17184.1"/>
    <property type="molecule type" value="Genomic_DNA"/>
</dbReference>
<dbReference type="InterPro" id="IPR029767">
    <property type="entry name" value="WecB-like"/>
</dbReference>
<evidence type="ECO:0000313" key="12">
    <source>
        <dbReference type="Proteomes" id="UP000578252"/>
    </source>
</evidence>
<evidence type="ECO:0000313" key="6">
    <source>
        <dbReference type="EMBL" id="NMW65287.1"/>
    </source>
</evidence>
<evidence type="ECO:0000259" key="5">
    <source>
        <dbReference type="Pfam" id="PF02350"/>
    </source>
</evidence>
<evidence type="ECO:0000256" key="4">
    <source>
        <dbReference type="RuleBase" id="RU003513"/>
    </source>
</evidence>
<dbReference type="Proteomes" id="UP000578252">
    <property type="component" value="Unassembled WGS sequence"/>
</dbReference>
<reference evidence="11 12" key="2">
    <citation type="submission" date="2020-04" db="EMBL/GenBank/DDBJ databases">
        <title>Antimicrobial susceptibility and clonality of vaginal-derived multi-drug resistant Mobiluncus isolates in China.</title>
        <authorList>
            <person name="Zhang X."/>
        </authorList>
    </citation>
    <scope>NUCLEOTIDE SEQUENCE [LARGE SCALE GENOMIC DNA]</scope>
    <source>
        <strain evidence="8 11">12</strain>
        <strain evidence="6 12">13</strain>
        <strain evidence="7 13">7</strain>
    </source>
</reference>
<dbReference type="Proteomes" id="UP000582487">
    <property type="component" value="Unassembled WGS sequence"/>
</dbReference>
<evidence type="ECO:0000256" key="2">
    <source>
        <dbReference type="ARBA" id="ARBA00038209"/>
    </source>
</evidence>
<dbReference type="EMBL" id="JABCUS010000013">
    <property type="protein sequence ID" value="NMX03651.1"/>
    <property type="molecule type" value="Genomic_DNA"/>
</dbReference>
<dbReference type="EC" id="5.1.3.14" evidence="3"/>
<reference evidence="9 10" key="1">
    <citation type="submission" date="2018-06" db="EMBL/GenBank/DDBJ databases">
        <authorList>
            <consortium name="Pathogen Informatics"/>
            <person name="Doyle S."/>
        </authorList>
    </citation>
    <scope>NUCLEOTIDE SEQUENCE [LARGE SCALE GENOMIC DNA]</scope>
    <source>
        <strain evidence="9 10">NCTC11819</strain>
    </source>
</reference>
<evidence type="ECO:0000313" key="13">
    <source>
        <dbReference type="Proteomes" id="UP000582487"/>
    </source>
</evidence>
<sequence>MSEKPHILVVYGTRPEAIKVAPVILALRDSKLRVTTLTTGQHPEMVASVNQVFGITPDESLSVMRPGQSLNALAARVLVGLDEKLAQIRPDVVLVQGDTTTVMAAALAAFNRGIKVAHLEAGLRSGNLALPFPEEGNRRLAGAVTSLHLAPTAGARDNLLRENVDPGAIAVTGNTVIDALHHVIASGHAGEGLDAGFMRGLSNPGLKVLVTVHRRESWGEPMHQMALAIRDCAQAHPEVTFLLPAHANPQVRTTLTEVLGGVENVIIGDPQPYAPFAGLLQGCDVVLTDSGGIQEEAPALGKPVLVMRDTTERPEAIAAGTARLVGVAFDSVHEQLEHLVTSAPARAEMAHAVNPYGDGRAAARVVAALEELFGVGKRLPDFSVL</sequence>
<comment type="similarity">
    <text evidence="2 4">Belongs to the UDP-N-acetylglucosamine 2-epimerase family.</text>
</comment>
<evidence type="ECO:0000313" key="8">
    <source>
        <dbReference type="EMBL" id="NMX03651.1"/>
    </source>
</evidence>
<evidence type="ECO:0000256" key="3">
    <source>
        <dbReference type="ARBA" id="ARBA00038858"/>
    </source>
</evidence>
<dbReference type="Gene3D" id="3.40.50.2000">
    <property type="entry name" value="Glycogen Phosphorylase B"/>
    <property type="match status" value="2"/>
</dbReference>
<evidence type="ECO:0000313" key="7">
    <source>
        <dbReference type="EMBL" id="NMW92526.1"/>
    </source>
</evidence>
<protein>
    <recommendedName>
        <fullName evidence="3">UDP-N-acetylglucosamine 2-epimerase (non-hydrolyzing)</fullName>
        <ecNumber evidence="3">5.1.3.14</ecNumber>
    </recommendedName>
</protein>
<dbReference type="GeneID" id="61168181"/>
<evidence type="ECO:0000256" key="1">
    <source>
        <dbReference type="ARBA" id="ARBA00023235"/>
    </source>
</evidence>
<dbReference type="Proteomes" id="UP000575397">
    <property type="component" value="Unassembled WGS sequence"/>
</dbReference>
<gene>
    <name evidence="8" type="primary">wecB</name>
    <name evidence="7" type="ORF">HHJ74_02180</name>
    <name evidence="8" type="ORF">HHJ77_06870</name>
    <name evidence="6" type="ORF">HHJ78_07050</name>
    <name evidence="9" type="ORF">NCTC11819_01769</name>
</gene>
<dbReference type="PANTHER" id="PTHR43174:SF2">
    <property type="entry name" value="UDP-N-ACETYLGLUCOSAMINE 2-EPIMERASE"/>
    <property type="match status" value="1"/>
</dbReference>
<dbReference type="EMBL" id="JABCUR010000005">
    <property type="protein sequence ID" value="NMW65287.1"/>
    <property type="molecule type" value="Genomic_DNA"/>
</dbReference>
<dbReference type="AlphaFoldDB" id="A0A7Y0UTX0"/>
<proteinExistence type="inferred from homology"/>
<organism evidence="8 11">
    <name type="scientific">Mobiluncus mulieris</name>
    <dbReference type="NCBI Taxonomy" id="2052"/>
    <lineage>
        <taxon>Bacteria</taxon>
        <taxon>Bacillati</taxon>
        <taxon>Actinomycetota</taxon>
        <taxon>Actinomycetes</taxon>
        <taxon>Actinomycetales</taxon>
        <taxon>Actinomycetaceae</taxon>
        <taxon>Mobiluncus</taxon>
    </lineage>
</organism>
<feature type="domain" description="UDP-N-acetylglucosamine 2-epimerase" evidence="5">
    <location>
        <begin position="28"/>
        <end position="370"/>
    </location>
</feature>
<evidence type="ECO:0000313" key="9">
    <source>
        <dbReference type="EMBL" id="STO17184.1"/>
    </source>
</evidence>